<evidence type="ECO:0000256" key="1">
    <source>
        <dbReference type="ARBA" id="ARBA00024472"/>
    </source>
</evidence>
<evidence type="ECO:0000313" key="5">
    <source>
        <dbReference type="Proteomes" id="UP000565785"/>
    </source>
</evidence>
<sequence length="85" mass="9158">QCLAFHALSPQARTLFLVMPEEPLIRLCEAEDSAESLLGRFTFGGKKRAARLGLTNGFGMVAAEGPEGGRSACRGRLRVLAGRRL</sequence>
<dbReference type="InterPro" id="IPR011146">
    <property type="entry name" value="HIT-like"/>
</dbReference>
<dbReference type="Gene3D" id="3.30.428.10">
    <property type="entry name" value="HIT-like"/>
    <property type="match status" value="1"/>
</dbReference>
<organism evidence="4 5">
    <name type="scientific">Rhinopomastus cyanomelas</name>
    <name type="common">Common scimitarbill</name>
    <dbReference type="NCBI Taxonomy" id="113115"/>
    <lineage>
        <taxon>Eukaryota</taxon>
        <taxon>Metazoa</taxon>
        <taxon>Chordata</taxon>
        <taxon>Craniata</taxon>
        <taxon>Vertebrata</taxon>
        <taxon>Euteleostomi</taxon>
        <taxon>Archelosauria</taxon>
        <taxon>Archosauria</taxon>
        <taxon>Dinosauria</taxon>
        <taxon>Saurischia</taxon>
        <taxon>Theropoda</taxon>
        <taxon>Coelurosauria</taxon>
        <taxon>Aves</taxon>
        <taxon>Neognathae</taxon>
        <taxon>Neoaves</taxon>
        <taxon>Telluraves</taxon>
        <taxon>Coraciimorphae</taxon>
        <taxon>Bucerotiformes</taxon>
        <taxon>Rhinopomastidae</taxon>
        <taxon>Rhinopomastus</taxon>
    </lineage>
</organism>
<feature type="domain" description="HIT" evidence="3">
    <location>
        <begin position="2"/>
        <end position="71"/>
    </location>
</feature>
<reference evidence="4 5" key="1">
    <citation type="submission" date="2019-09" db="EMBL/GenBank/DDBJ databases">
        <title>Bird 10,000 Genomes (B10K) Project - Family phase.</title>
        <authorList>
            <person name="Zhang G."/>
        </authorList>
    </citation>
    <scope>NUCLEOTIDE SEQUENCE [LARGE SCALE GENOMIC DNA]</scope>
    <source>
        <strain evidence="4">B10K-DU-002-35</strain>
        <tissue evidence="4">Muscle</tissue>
    </source>
</reference>
<evidence type="ECO:0000313" key="4">
    <source>
        <dbReference type="EMBL" id="NXO05608.1"/>
    </source>
</evidence>
<dbReference type="PANTHER" id="PTHR23089">
    <property type="entry name" value="HISTIDINE TRIAD HIT PROTEIN"/>
    <property type="match status" value="1"/>
</dbReference>
<comment type="similarity">
    <text evidence="2">Belongs to the HINT family.</text>
</comment>
<keyword evidence="5" id="KW-1185">Reference proteome</keyword>
<dbReference type="EMBL" id="VXBP01021602">
    <property type="protein sequence ID" value="NXO05608.1"/>
    <property type="molecule type" value="Genomic_DNA"/>
</dbReference>
<gene>
    <name evidence="4" type="primary">Hint1_1</name>
    <name evidence="4" type="ORF">RHICYA_R14993</name>
</gene>
<dbReference type="Proteomes" id="UP000565785">
    <property type="component" value="Unassembled WGS sequence"/>
</dbReference>
<dbReference type="GO" id="GO:0003824">
    <property type="term" value="F:catalytic activity"/>
    <property type="evidence" value="ECO:0007669"/>
    <property type="project" value="InterPro"/>
</dbReference>
<dbReference type="InterPro" id="IPR001310">
    <property type="entry name" value="Histidine_triad_HIT"/>
</dbReference>
<dbReference type="SUPFAM" id="SSF54197">
    <property type="entry name" value="HIT-like"/>
    <property type="match status" value="1"/>
</dbReference>
<dbReference type="OrthoDB" id="672793at2759"/>
<feature type="non-terminal residue" evidence="4">
    <location>
        <position position="85"/>
    </location>
</feature>
<dbReference type="Pfam" id="PF01230">
    <property type="entry name" value="HIT"/>
    <property type="match status" value="1"/>
</dbReference>
<protein>
    <submittedName>
        <fullName evidence="4">HINT1 protein</fullName>
    </submittedName>
</protein>
<name>A0A7L1P591_RHICY</name>
<feature type="non-terminal residue" evidence="4">
    <location>
        <position position="1"/>
    </location>
</feature>
<dbReference type="AlphaFoldDB" id="A0A7L1P591"/>
<evidence type="ECO:0000259" key="3">
    <source>
        <dbReference type="Pfam" id="PF01230"/>
    </source>
</evidence>
<comment type="caution">
    <text evidence="4">The sequence shown here is derived from an EMBL/GenBank/DDBJ whole genome shotgun (WGS) entry which is preliminary data.</text>
</comment>
<comment type="catalytic activity">
    <reaction evidence="1">
        <text>adenosine 5'-phosphoramidate + H2O = NH4(+) + AMP</text>
        <dbReference type="Rhea" id="RHEA:67916"/>
        <dbReference type="ChEBI" id="CHEBI:15377"/>
        <dbReference type="ChEBI" id="CHEBI:28938"/>
        <dbReference type="ChEBI" id="CHEBI:57890"/>
        <dbReference type="ChEBI" id="CHEBI:456215"/>
    </reaction>
</comment>
<evidence type="ECO:0000256" key="2">
    <source>
        <dbReference type="ARBA" id="ARBA00025764"/>
    </source>
</evidence>
<proteinExistence type="inferred from homology"/>
<accession>A0A7L1P591</accession>
<dbReference type="InterPro" id="IPR036265">
    <property type="entry name" value="HIT-like_sf"/>
</dbReference>